<dbReference type="CDD" id="cd01741">
    <property type="entry name" value="GATase1_1"/>
    <property type="match status" value="1"/>
</dbReference>
<evidence type="ECO:0000313" key="2">
    <source>
        <dbReference type="EMBL" id="ODS00819.1"/>
    </source>
</evidence>
<dbReference type="InterPro" id="IPR044992">
    <property type="entry name" value="ChyE-like"/>
</dbReference>
<dbReference type="EMBL" id="LPWF01000011">
    <property type="protein sequence ID" value="ODS00819.1"/>
    <property type="molecule type" value="Genomic_DNA"/>
</dbReference>
<dbReference type="InterPro" id="IPR029062">
    <property type="entry name" value="Class_I_gatase-like"/>
</dbReference>
<dbReference type="OrthoDB" id="9813383at2"/>
<dbReference type="GO" id="GO:0005829">
    <property type="term" value="C:cytosol"/>
    <property type="evidence" value="ECO:0007669"/>
    <property type="project" value="TreeGrafter"/>
</dbReference>
<sequence>MKPIRFFRHEDWIQPGRLDAYLASRDVPWEIVCIDRGDPIPQRVDDVSGLVFLGGTMSVNDAFPWLEEEMRLIRMAADRQVPMLGHCMGSQLIAKALGGDVGPMATKEIGWYEIHKHDNPVAQEWLKEVPDRSEILIWHHEAFTLPPGAMPLYSSEYCVQQAYALDNIVATVAHPEVTPAMLEEWLRIYGYDIDASLPTVQPIERIRARLAERCATMHRQFTDRLYDAWLDRVRAWSTREAARVAPSKV</sequence>
<dbReference type="STRING" id="1774969.AUC69_07455"/>
<dbReference type="PANTHER" id="PTHR42695:SF5">
    <property type="entry name" value="GLUTAMINE AMIDOTRANSFERASE YLR126C-RELATED"/>
    <property type="match status" value="1"/>
</dbReference>
<dbReference type="PANTHER" id="PTHR42695">
    <property type="entry name" value="GLUTAMINE AMIDOTRANSFERASE YLR126C-RELATED"/>
    <property type="match status" value="1"/>
</dbReference>
<dbReference type="SUPFAM" id="SSF52317">
    <property type="entry name" value="Class I glutamine amidotransferase-like"/>
    <property type="match status" value="1"/>
</dbReference>
<organism evidence="2 3">
    <name type="scientific">Methyloceanibacter superfactus</name>
    <dbReference type="NCBI Taxonomy" id="1774969"/>
    <lineage>
        <taxon>Bacteria</taxon>
        <taxon>Pseudomonadati</taxon>
        <taxon>Pseudomonadota</taxon>
        <taxon>Alphaproteobacteria</taxon>
        <taxon>Hyphomicrobiales</taxon>
        <taxon>Hyphomicrobiaceae</taxon>
        <taxon>Methyloceanibacter</taxon>
    </lineage>
</organism>
<dbReference type="AlphaFoldDB" id="A0A1E3W4R8"/>
<dbReference type="RefSeq" id="WP_069440934.1">
    <property type="nucleotide sequence ID" value="NZ_LPWF01000011.1"/>
</dbReference>
<evidence type="ECO:0000313" key="3">
    <source>
        <dbReference type="Proteomes" id="UP000094472"/>
    </source>
</evidence>
<name>A0A1E3W4R8_9HYPH</name>
<keyword evidence="3" id="KW-1185">Reference proteome</keyword>
<dbReference type="Gene3D" id="3.40.50.880">
    <property type="match status" value="1"/>
</dbReference>
<reference evidence="2 3" key="1">
    <citation type="journal article" date="2016" name="Environ. Microbiol.">
        <title>New Methyloceanibacter diversity from North Sea sediments includes methanotroph containing solely the soluble methane monooxygenase.</title>
        <authorList>
            <person name="Vekeman B."/>
            <person name="Kerckhof F.M."/>
            <person name="Cremers G."/>
            <person name="de Vos P."/>
            <person name="Vandamme P."/>
            <person name="Boon N."/>
            <person name="Op den Camp H.J."/>
            <person name="Heylen K."/>
        </authorList>
    </citation>
    <scope>NUCLEOTIDE SEQUENCE [LARGE SCALE GENOMIC DNA]</scope>
    <source>
        <strain evidence="2 3">R-67175</strain>
    </source>
</reference>
<evidence type="ECO:0000259" key="1">
    <source>
        <dbReference type="Pfam" id="PF00117"/>
    </source>
</evidence>
<feature type="domain" description="Glutamine amidotransferase" evidence="1">
    <location>
        <begin position="19"/>
        <end position="179"/>
    </location>
</feature>
<comment type="caution">
    <text evidence="2">The sequence shown here is derived from an EMBL/GenBank/DDBJ whole genome shotgun (WGS) entry which is preliminary data.</text>
</comment>
<protein>
    <recommendedName>
        <fullName evidence="1">Glutamine amidotransferase domain-containing protein</fullName>
    </recommendedName>
</protein>
<dbReference type="Pfam" id="PF00117">
    <property type="entry name" value="GATase"/>
    <property type="match status" value="1"/>
</dbReference>
<proteinExistence type="predicted"/>
<accession>A0A1E3W4R8</accession>
<dbReference type="InterPro" id="IPR017926">
    <property type="entry name" value="GATASE"/>
</dbReference>
<dbReference type="PROSITE" id="PS51273">
    <property type="entry name" value="GATASE_TYPE_1"/>
    <property type="match status" value="1"/>
</dbReference>
<gene>
    <name evidence="2" type="ORF">AUC69_07455</name>
</gene>
<dbReference type="Proteomes" id="UP000094472">
    <property type="component" value="Unassembled WGS sequence"/>
</dbReference>